<sequence>MSAQHTAQEPPTALATKLAGARSDGRAALIGYLPAGFPDVASSIRIIQAMVEGGCDVVEVGFPYSDPTMDGPTIQLAADRALAAGTTPADVLRVVSATAETGAAALVMSYWNPIDRYGVDRFATDLASAGGSGVITPDLLPEEAGEWVEASDAAGLDRIFLVAPSSTDRRLRLTTDVCRGFVYAASLMGVTGTRDQVADTAERLVRRTRDVTGESGPPVCVGLGISNGEQAAEVAGYADGVIVGAGFCRRILEAPDLDAGLAAVRGFAEELAWGCARPATRDPGAGPRV</sequence>
<comment type="function">
    <text evidence="1 9">The alpha subunit is responsible for the aldol cleavage of indoleglycerol phosphate to indole and glyceraldehyde 3-phosphate.</text>
</comment>
<dbReference type="UniPathway" id="UPA00035">
    <property type="reaction ID" value="UER00044"/>
</dbReference>
<feature type="active site" description="Proton acceptor" evidence="9">
    <location>
        <position position="70"/>
    </location>
</feature>
<feature type="active site" description="Proton acceptor" evidence="9">
    <location>
        <position position="59"/>
    </location>
</feature>
<comment type="pathway">
    <text evidence="2 9">Amino-acid biosynthesis; L-tryptophan biosynthesis; L-tryptophan from chorismate: step 5/5.</text>
</comment>
<gene>
    <name evidence="9" type="primary">trpA</name>
    <name evidence="11" type="ORF">EFW17_04690</name>
</gene>
<organism evidence="11 12">
    <name type="scientific">Halostreptopolyspora alba</name>
    <dbReference type="NCBI Taxonomy" id="2487137"/>
    <lineage>
        <taxon>Bacteria</taxon>
        <taxon>Bacillati</taxon>
        <taxon>Actinomycetota</taxon>
        <taxon>Actinomycetes</taxon>
        <taxon>Streptosporangiales</taxon>
        <taxon>Nocardiopsidaceae</taxon>
        <taxon>Halostreptopolyspora</taxon>
    </lineage>
</organism>
<dbReference type="InterPro" id="IPR011060">
    <property type="entry name" value="RibuloseP-bd_barrel"/>
</dbReference>
<dbReference type="HAMAP" id="MF_00131">
    <property type="entry name" value="Trp_synth_alpha"/>
    <property type="match status" value="1"/>
</dbReference>
<dbReference type="GO" id="GO:0005829">
    <property type="term" value="C:cytosol"/>
    <property type="evidence" value="ECO:0007669"/>
    <property type="project" value="TreeGrafter"/>
</dbReference>
<dbReference type="Gene3D" id="3.20.20.70">
    <property type="entry name" value="Aldolase class I"/>
    <property type="match status" value="1"/>
</dbReference>
<comment type="subunit">
    <text evidence="3 9">Tetramer of two alpha and two beta chains.</text>
</comment>
<protein>
    <recommendedName>
        <fullName evidence="9">Tryptophan synthase alpha chain</fullName>
        <ecNumber evidence="9">4.2.1.20</ecNumber>
    </recommendedName>
</protein>
<dbReference type="Pfam" id="PF00290">
    <property type="entry name" value="Trp_syntA"/>
    <property type="match status" value="1"/>
</dbReference>
<dbReference type="InterPro" id="IPR013785">
    <property type="entry name" value="Aldolase_TIM"/>
</dbReference>
<keyword evidence="12" id="KW-1185">Reference proteome</keyword>
<evidence type="ECO:0000256" key="9">
    <source>
        <dbReference type="HAMAP-Rule" id="MF_00131"/>
    </source>
</evidence>
<evidence type="ECO:0000256" key="10">
    <source>
        <dbReference type="RuleBase" id="RU003662"/>
    </source>
</evidence>
<comment type="caution">
    <text evidence="11">The sequence shown here is derived from an EMBL/GenBank/DDBJ whole genome shotgun (WGS) entry which is preliminary data.</text>
</comment>
<dbReference type="AlphaFoldDB" id="A0A3N0EFA6"/>
<evidence type="ECO:0000256" key="3">
    <source>
        <dbReference type="ARBA" id="ARBA00011270"/>
    </source>
</evidence>
<evidence type="ECO:0000256" key="6">
    <source>
        <dbReference type="ARBA" id="ARBA00023141"/>
    </source>
</evidence>
<dbReference type="PANTHER" id="PTHR43406:SF1">
    <property type="entry name" value="TRYPTOPHAN SYNTHASE ALPHA CHAIN, CHLOROPLASTIC"/>
    <property type="match status" value="1"/>
</dbReference>
<reference evidence="11 12" key="1">
    <citation type="submission" date="2018-11" db="EMBL/GenBank/DDBJ databases">
        <title>The genome draft of YIM 96095.</title>
        <authorList>
            <person name="Tang S.-K."/>
            <person name="Chunyu W.-X."/>
            <person name="Feng Y.-Z."/>
        </authorList>
    </citation>
    <scope>NUCLEOTIDE SEQUENCE [LARGE SCALE GENOMIC DNA]</scope>
    <source>
        <strain evidence="11 12">YIM 96095</strain>
    </source>
</reference>
<dbReference type="SUPFAM" id="SSF51366">
    <property type="entry name" value="Ribulose-phoshate binding barrel"/>
    <property type="match status" value="1"/>
</dbReference>
<evidence type="ECO:0000256" key="4">
    <source>
        <dbReference type="ARBA" id="ARBA00022605"/>
    </source>
</evidence>
<evidence type="ECO:0000256" key="7">
    <source>
        <dbReference type="ARBA" id="ARBA00023239"/>
    </source>
</evidence>
<keyword evidence="6 9" id="KW-0057">Aromatic amino acid biosynthesis</keyword>
<accession>A0A3N0EFA6</accession>
<name>A0A3N0EFA6_9ACTN</name>
<dbReference type="Proteomes" id="UP000269198">
    <property type="component" value="Unassembled WGS sequence"/>
</dbReference>
<dbReference type="EMBL" id="RJMB01000003">
    <property type="protein sequence ID" value="RNL86504.1"/>
    <property type="molecule type" value="Genomic_DNA"/>
</dbReference>
<dbReference type="GO" id="GO:0004834">
    <property type="term" value="F:tryptophan synthase activity"/>
    <property type="evidence" value="ECO:0007669"/>
    <property type="project" value="UniProtKB-UniRule"/>
</dbReference>
<evidence type="ECO:0000313" key="12">
    <source>
        <dbReference type="Proteomes" id="UP000269198"/>
    </source>
</evidence>
<keyword evidence="7 9" id="KW-0456">Lyase</keyword>
<dbReference type="InterPro" id="IPR002028">
    <property type="entry name" value="Trp_synthase_suA"/>
</dbReference>
<comment type="similarity">
    <text evidence="9 10">Belongs to the TrpA family.</text>
</comment>
<dbReference type="OrthoDB" id="9804578at2"/>
<evidence type="ECO:0000313" key="11">
    <source>
        <dbReference type="EMBL" id="RNL86504.1"/>
    </source>
</evidence>
<keyword evidence="5 9" id="KW-0822">Tryptophan biosynthesis</keyword>
<dbReference type="FunFam" id="3.20.20.70:FF:000037">
    <property type="entry name" value="Tryptophan synthase alpha chain"/>
    <property type="match status" value="1"/>
</dbReference>
<dbReference type="PANTHER" id="PTHR43406">
    <property type="entry name" value="TRYPTOPHAN SYNTHASE, ALPHA CHAIN"/>
    <property type="match status" value="1"/>
</dbReference>
<comment type="catalytic activity">
    <reaction evidence="8 9">
        <text>(1S,2R)-1-C-(indol-3-yl)glycerol 3-phosphate + L-serine = D-glyceraldehyde 3-phosphate + L-tryptophan + H2O</text>
        <dbReference type="Rhea" id="RHEA:10532"/>
        <dbReference type="ChEBI" id="CHEBI:15377"/>
        <dbReference type="ChEBI" id="CHEBI:33384"/>
        <dbReference type="ChEBI" id="CHEBI:57912"/>
        <dbReference type="ChEBI" id="CHEBI:58866"/>
        <dbReference type="ChEBI" id="CHEBI:59776"/>
        <dbReference type="EC" id="4.2.1.20"/>
    </reaction>
</comment>
<dbReference type="CDD" id="cd04724">
    <property type="entry name" value="Tryptophan_synthase_alpha"/>
    <property type="match status" value="1"/>
</dbReference>
<proteinExistence type="inferred from homology"/>
<evidence type="ECO:0000256" key="1">
    <source>
        <dbReference type="ARBA" id="ARBA00003365"/>
    </source>
</evidence>
<keyword evidence="4 9" id="KW-0028">Amino-acid biosynthesis</keyword>
<evidence type="ECO:0000256" key="5">
    <source>
        <dbReference type="ARBA" id="ARBA00022822"/>
    </source>
</evidence>
<evidence type="ECO:0000256" key="2">
    <source>
        <dbReference type="ARBA" id="ARBA00004733"/>
    </source>
</evidence>
<dbReference type="EC" id="4.2.1.20" evidence="9"/>
<dbReference type="RefSeq" id="WP_123200029.1">
    <property type="nucleotide sequence ID" value="NZ_RJMB01000003.1"/>
</dbReference>
<evidence type="ECO:0000256" key="8">
    <source>
        <dbReference type="ARBA" id="ARBA00049047"/>
    </source>
</evidence>
<dbReference type="NCBIfam" id="TIGR00262">
    <property type="entry name" value="trpA"/>
    <property type="match status" value="1"/>
</dbReference>